<sequence>MSTRIGRVRGVVVAAVFVVVAAWLPTAGATITGTGGVAAAAPAVLDVPVSFTVTNINRSGVPCPTDGKQYTVRGHLTGPASQLSPTSRPNGALYLHGLEVGEWFWRMPAVGAGYAHTMAELGHVSVTIDRIGYGGSDHPPGFGSCIGGQADIAHQIVQQLREGSYAGEIHPRFGRIALTGHSLGGAVTQIAAYSFRDVDAIAVLSYADAALSLSSIVGSVNWGLRCATGGTPSQDAPGYAYLTSDVADYQKNFLAHTPPAALPEATAARQLNPCGDMLSLLLAAPVDLARIGQINVPVLVMSGNQDLVFDANRVELQANLFAGSSAVTVHTVEGATHGITVEPTVGGIVAEMDTWLDQNGF</sequence>
<dbReference type="InterPro" id="IPR029058">
    <property type="entry name" value="AB_hydrolase_fold"/>
</dbReference>
<dbReference type="InterPro" id="IPR050266">
    <property type="entry name" value="AB_hydrolase_sf"/>
</dbReference>
<gene>
    <name evidence="2" type="ORF">GV789_27200</name>
    <name evidence="3" type="ORF">GV794_21895</name>
</gene>
<keyword evidence="5" id="KW-1185">Reference proteome</keyword>
<accession>A0A6P1DBH9</accession>
<dbReference type="InterPro" id="IPR000073">
    <property type="entry name" value="AB_hydrolase_1"/>
</dbReference>
<proteinExistence type="predicted"/>
<dbReference type="PANTHER" id="PTHR43798:SF33">
    <property type="entry name" value="HYDROLASE, PUTATIVE (AFU_ORTHOLOGUE AFUA_2G14860)-RELATED"/>
    <property type="match status" value="1"/>
</dbReference>
<dbReference type="Proteomes" id="UP000468928">
    <property type="component" value="Unassembled WGS sequence"/>
</dbReference>
<evidence type="ECO:0000313" key="3">
    <source>
        <dbReference type="EMBL" id="NEW58281.1"/>
    </source>
</evidence>
<dbReference type="Pfam" id="PF12697">
    <property type="entry name" value="Abhydrolase_6"/>
    <property type="match status" value="1"/>
</dbReference>
<dbReference type="EMBL" id="JAAGUX010000050">
    <property type="protein sequence ID" value="NEW58281.1"/>
    <property type="molecule type" value="Genomic_DNA"/>
</dbReference>
<dbReference type="EMBL" id="JAAGUZ010000122">
    <property type="protein sequence ID" value="NEW48086.1"/>
    <property type="molecule type" value="Genomic_DNA"/>
</dbReference>
<organism evidence="2 4">
    <name type="scientific">Nocardia cyriacigeorgica</name>
    <dbReference type="NCBI Taxonomy" id="135487"/>
    <lineage>
        <taxon>Bacteria</taxon>
        <taxon>Bacillati</taxon>
        <taxon>Actinomycetota</taxon>
        <taxon>Actinomycetes</taxon>
        <taxon>Mycobacteriales</taxon>
        <taxon>Nocardiaceae</taxon>
        <taxon>Nocardia</taxon>
    </lineage>
</organism>
<comment type="caution">
    <text evidence="2">The sequence shown here is derived from an EMBL/GenBank/DDBJ whole genome shotgun (WGS) entry which is preliminary data.</text>
</comment>
<dbReference type="PANTHER" id="PTHR43798">
    <property type="entry name" value="MONOACYLGLYCEROL LIPASE"/>
    <property type="match status" value="1"/>
</dbReference>
<dbReference type="Proteomes" id="UP000470876">
    <property type="component" value="Unassembled WGS sequence"/>
</dbReference>
<dbReference type="Gene3D" id="3.40.50.1820">
    <property type="entry name" value="alpha/beta hydrolase"/>
    <property type="match status" value="1"/>
</dbReference>
<protein>
    <submittedName>
        <fullName evidence="2">Alpha/beta hydrolase</fullName>
    </submittedName>
</protein>
<dbReference type="GO" id="GO:0016020">
    <property type="term" value="C:membrane"/>
    <property type="evidence" value="ECO:0007669"/>
    <property type="project" value="TreeGrafter"/>
</dbReference>
<dbReference type="SUPFAM" id="SSF53474">
    <property type="entry name" value="alpha/beta-Hydrolases"/>
    <property type="match status" value="1"/>
</dbReference>
<evidence type="ECO:0000259" key="1">
    <source>
        <dbReference type="Pfam" id="PF12697"/>
    </source>
</evidence>
<evidence type="ECO:0000313" key="5">
    <source>
        <dbReference type="Proteomes" id="UP000470876"/>
    </source>
</evidence>
<dbReference type="RefSeq" id="WP_163830298.1">
    <property type="nucleotide sequence ID" value="NZ_JAAGUX010000050.1"/>
</dbReference>
<reference evidence="4 5" key="1">
    <citation type="submission" date="2020-01" db="EMBL/GenBank/DDBJ databases">
        <title>Genetics and antimicrobial susceptibilities of Nocardia species isolated from the soil; a comparison with species isolated from humans.</title>
        <authorList>
            <person name="Carrasco G."/>
            <person name="Monzon S."/>
            <person name="Sansegundo M."/>
            <person name="Garcia E."/>
            <person name="Garrido N."/>
            <person name="Medina M.J."/>
            <person name="Villalon P."/>
            <person name="Ramirez-Arocha A.C."/>
            <person name="Jimenez P."/>
            <person name="Cuesta I."/>
            <person name="Valdezate S."/>
        </authorList>
    </citation>
    <scope>NUCLEOTIDE SEQUENCE [LARGE SCALE GENOMIC DNA]</scope>
    <source>
        <strain evidence="2 4">CNM20110639</strain>
        <strain evidence="3 5">CNM20110649</strain>
    </source>
</reference>
<keyword evidence="2" id="KW-0378">Hydrolase</keyword>
<dbReference type="GO" id="GO:0016787">
    <property type="term" value="F:hydrolase activity"/>
    <property type="evidence" value="ECO:0007669"/>
    <property type="project" value="UniProtKB-KW"/>
</dbReference>
<dbReference type="AlphaFoldDB" id="A0A6P1DBH9"/>
<feature type="domain" description="AB hydrolase-1" evidence="1">
    <location>
        <begin position="94"/>
        <end position="343"/>
    </location>
</feature>
<evidence type="ECO:0000313" key="2">
    <source>
        <dbReference type="EMBL" id="NEW48086.1"/>
    </source>
</evidence>
<evidence type="ECO:0000313" key="4">
    <source>
        <dbReference type="Proteomes" id="UP000468928"/>
    </source>
</evidence>
<name>A0A6P1DBH9_9NOCA</name>